<name>W4K6W2_HETIT</name>
<dbReference type="HOGENOM" id="CLU_1079897_0_0_1"/>
<feature type="region of interest" description="Disordered" evidence="1">
    <location>
        <begin position="1"/>
        <end position="231"/>
    </location>
</feature>
<dbReference type="AlphaFoldDB" id="W4K6W2"/>
<evidence type="ECO:0000313" key="2">
    <source>
        <dbReference type="EMBL" id="ETW81582.1"/>
    </source>
</evidence>
<feature type="compositionally biased region" description="Polar residues" evidence="1">
    <location>
        <begin position="209"/>
        <end position="218"/>
    </location>
</feature>
<keyword evidence="3" id="KW-1185">Reference proteome</keyword>
<sequence>MVNPAQDEPSLDQREQSKVKVKGKAKTSVDLPQDHRRPNNAAQDMPSKVDRKGKGRAVEFPVESAAPLGAITSSPSGSSPFSLRRTTPTVSPPLKPSIGRKRKRRSSLPEIPANAIVESDLSKRPPESRGRRQSQEVAPSSPTSSSHSHESGRSVPPKPVKTFAGHRGRRSPRPVRSRSRSRAKPAPVLVERDSVPPNYVPYNIPYTPQHQTSYDPSHQGQVPPYPPLPDPQAQYVLAQVMQHLSYMMATSPGMLPPP</sequence>
<feature type="compositionally biased region" description="Low complexity" evidence="1">
    <location>
        <begin position="73"/>
        <end position="82"/>
    </location>
</feature>
<reference evidence="2 3" key="1">
    <citation type="journal article" date="2012" name="New Phytol.">
        <title>Insight into trade-off between wood decay and parasitism from the genome of a fungal forest pathogen.</title>
        <authorList>
            <person name="Olson A."/>
            <person name="Aerts A."/>
            <person name="Asiegbu F."/>
            <person name="Belbahri L."/>
            <person name="Bouzid O."/>
            <person name="Broberg A."/>
            <person name="Canback B."/>
            <person name="Coutinho P.M."/>
            <person name="Cullen D."/>
            <person name="Dalman K."/>
            <person name="Deflorio G."/>
            <person name="van Diepen L.T."/>
            <person name="Dunand C."/>
            <person name="Duplessis S."/>
            <person name="Durling M."/>
            <person name="Gonthier P."/>
            <person name="Grimwood J."/>
            <person name="Fossdal C.G."/>
            <person name="Hansson D."/>
            <person name="Henrissat B."/>
            <person name="Hietala A."/>
            <person name="Himmelstrand K."/>
            <person name="Hoffmeister D."/>
            <person name="Hogberg N."/>
            <person name="James T.Y."/>
            <person name="Karlsson M."/>
            <person name="Kohler A."/>
            <person name="Kues U."/>
            <person name="Lee Y.H."/>
            <person name="Lin Y.C."/>
            <person name="Lind M."/>
            <person name="Lindquist E."/>
            <person name="Lombard V."/>
            <person name="Lucas S."/>
            <person name="Lunden K."/>
            <person name="Morin E."/>
            <person name="Murat C."/>
            <person name="Park J."/>
            <person name="Raffaello T."/>
            <person name="Rouze P."/>
            <person name="Salamov A."/>
            <person name="Schmutz J."/>
            <person name="Solheim H."/>
            <person name="Stahlberg J."/>
            <person name="Velez H."/>
            <person name="de Vries R.P."/>
            <person name="Wiebenga A."/>
            <person name="Woodward S."/>
            <person name="Yakovlev I."/>
            <person name="Garbelotto M."/>
            <person name="Martin F."/>
            <person name="Grigoriev I.V."/>
            <person name="Stenlid J."/>
        </authorList>
    </citation>
    <scope>NUCLEOTIDE SEQUENCE [LARGE SCALE GENOMIC DNA]</scope>
    <source>
        <strain evidence="2 3">TC 32-1</strain>
    </source>
</reference>
<dbReference type="EMBL" id="KI925458">
    <property type="protein sequence ID" value="ETW81582.1"/>
    <property type="molecule type" value="Genomic_DNA"/>
</dbReference>
<evidence type="ECO:0000313" key="3">
    <source>
        <dbReference type="Proteomes" id="UP000030671"/>
    </source>
</evidence>
<dbReference type="InParanoid" id="W4K6W2"/>
<protein>
    <submittedName>
        <fullName evidence="2">Uncharacterized protein</fullName>
    </submittedName>
</protein>
<dbReference type="Proteomes" id="UP000030671">
    <property type="component" value="Unassembled WGS sequence"/>
</dbReference>
<feature type="compositionally biased region" description="Basic and acidic residues" evidence="1">
    <location>
        <begin position="120"/>
        <end position="134"/>
    </location>
</feature>
<dbReference type="GeneID" id="20675212"/>
<feature type="non-terminal residue" evidence="2">
    <location>
        <position position="258"/>
    </location>
</feature>
<feature type="compositionally biased region" description="Low complexity" evidence="1">
    <location>
        <begin position="135"/>
        <end position="146"/>
    </location>
</feature>
<accession>W4K6W2</accession>
<dbReference type="RefSeq" id="XP_009546214.1">
    <property type="nucleotide sequence ID" value="XM_009547919.1"/>
</dbReference>
<evidence type="ECO:0000256" key="1">
    <source>
        <dbReference type="SAM" id="MobiDB-lite"/>
    </source>
</evidence>
<feature type="compositionally biased region" description="Basic residues" evidence="1">
    <location>
        <begin position="164"/>
        <end position="183"/>
    </location>
</feature>
<feature type="compositionally biased region" description="Low complexity" evidence="1">
    <location>
        <begin position="195"/>
        <end position="208"/>
    </location>
</feature>
<dbReference type="KEGG" id="hir:HETIRDRAFT_439968"/>
<organism evidence="2 3">
    <name type="scientific">Heterobasidion irregulare (strain TC 32-1)</name>
    <dbReference type="NCBI Taxonomy" id="747525"/>
    <lineage>
        <taxon>Eukaryota</taxon>
        <taxon>Fungi</taxon>
        <taxon>Dikarya</taxon>
        <taxon>Basidiomycota</taxon>
        <taxon>Agaricomycotina</taxon>
        <taxon>Agaricomycetes</taxon>
        <taxon>Russulales</taxon>
        <taxon>Bondarzewiaceae</taxon>
        <taxon>Heterobasidion</taxon>
        <taxon>Heterobasidion annosum species complex</taxon>
    </lineage>
</organism>
<gene>
    <name evidence="2" type="ORF">HETIRDRAFT_439968</name>
</gene>
<proteinExistence type="predicted"/>